<feature type="region of interest" description="Disordered" evidence="1">
    <location>
        <begin position="156"/>
        <end position="245"/>
    </location>
</feature>
<evidence type="ECO:0000256" key="1">
    <source>
        <dbReference type="SAM" id="MobiDB-lite"/>
    </source>
</evidence>
<dbReference type="OrthoDB" id="2667126at2"/>
<sequence length="261" mass="28913">MKKMMVLALLCSAFLTACGSNESTVIVEEQAQQNIPAPDPDPSFSITKKLDKDNRLEVSASTKFPEGTKIVITVSDMEGTQLRQVQQVTNQSVTSSWFHNNDSGLEGGMYEVTFATMGSDRQNPEVKKYFTENKEILNSTELIVDSMDGDTYSHTEEIEIPNKDGTIATESSQESKKENTKSPKSNSYSNSNNYYTKEELESDPFAPSSNPNDYNSNGEYVPYGGVSDNPADYNSSGEYKPADQMTQQEIEAELESMLNGF</sequence>
<feature type="signal peptide" evidence="2">
    <location>
        <begin position="1"/>
        <end position="19"/>
    </location>
</feature>
<name>A0A4Y6UTB6_SACBS</name>
<dbReference type="Proteomes" id="UP000316968">
    <property type="component" value="Chromosome"/>
</dbReference>
<keyword evidence="4" id="KW-1185">Reference proteome</keyword>
<evidence type="ECO:0000313" key="4">
    <source>
        <dbReference type="Proteomes" id="UP000316968"/>
    </source>
</evidence>
<feature type="compositionally biased region" description="Low complexity" evidence="1">
    <location>
        <begin position="182"/>
        <end position="195"/>
    </location>
</feature>
<gene>
    <name evidence="3" type="ORF">FFV09_02405</name>
</gene>
<dbReference type="PROSITE" id="PS51257">
    <property type="entry name" value="PROKAR_LIPOPROTEIN"/>
    <property type="match status" value="1"/>
</dbReference>
<dbReference type="RefSeq" id="WP_141446205.1">
    <property type="nucleotide sequence ID" value="NZ_CP041217.1"/>
</dbReference>
<feature type="chain" id="PRO_5039392578" evidence="2">
    <location>
        <begin position="20"/>
        <end position="261"/>
    </location>
</feature>
<organism evidence="3 4">
    <name type="scientific">Saccharibacillus brassicae</name>
    <dbReference type="NCBI Taxonomy" id="2583377"/>
    <lineage>
        <taxon>Bacteria</taxon>
        <taxon>Bacillati</taxon>
        <taxon>Bacillota</taxon>
        <taxon>Bacilli</taxon>
        <taxon>Bacillales</taxon>
        <taxon>Paenibacillaceae</taxon>
        <taxon>Saccharibacillus</taxon>
    </lineage>
</organism>
<dbReference type="KEGG" id="saca:FFV09_02405"/>
<accession>A0A4Y6UTB6</accession>
<dbReference type="AlphaFoldDB" id="A0A4Y6UTB6"/>
<protein>
    <submittedName>
        <fullName evidence="3">Uncharacterized protein</fullName>
    </submittedName>
</protein>
<proteinExistence type="predicted"/>
<keyword evidence="2" id="KW-0732">Signal</keyword>
<feature type="compositionally biased region" description="Polar residues" evidence="1">
    <location>
        <begin position="207"/>
        <end position="218"/>
    </location>
</feature>
<dbReference type="EMBL" id="CP041217">
    <property type="protein sequence ID" value="QDH19818.1"/>
    <property type="molecule type" value="Genomic_DNA"/>
</dbReference>
<evidence type="ECO:0000313" key="3">
    <source>
        <dbReference type="EMBL" id="QDH19818.1"/>
    </source>
</evidence>
<reference evidence="3 4" key="1">
    <citation type="submission" date="2019-06" db="EMBL/GenBank/DDBJ databases">
        <title>Saccharibacillus brassicae sp. nov., an endophytic bacterium isolated from Chinese cabbage seeds (Brassica pekinensis).</title>
        <authorList>
            <person name="Jiang L."/>
            <person name="Lee J."/>
            <person name="Kim S.W."/>
        </authorList>
    </citation>
    <scope>NUCLEOTIDE SEQUENCE [LARGE SCALE GENOMIC DNA]</scope>
    <source>
        <strain evidence="4">KCTC 43072 / ATSA2</strain>
    </source>
</reference>
<evidence type="ECO:0000256" key="2">
    <source>
        <dbReference type="SAM" id="SignalP"/>
    </source>
</evidence>